<organism evidence="1 2">
    <name type="scientific">Rhodovibrio sodomensis</name>
    <dbReference type="NCBI Taxonomy" id="1088"/>
    <lineage>
        <taxon>Bacteria</taxon>
        <taxon>Pseudomonadati</taxon>
        <taxon>Pseudomonadota</taxon>
        <taxon>Alphaproteobacteria</taxon>
        <taxon>Rhodospirillales</taxon>
        <taxon>Rhodovibrionaceae</taxon>
        <taxon>Rhodovibrio</taxon>
    </lineage>
</organism>
<proteinExistence type="predicted"/>
<evidence type="ECO:0000313" key="1">
    <source>
        <dbReference type="EMBL" id="MBK1670469.1"/>
    </source>
</evidence>
<sequence length="72" mass="7556">MAKDGDDRFEPKLGRIRARGGRTGKTYLQRVLHAASLAGPGIGQAGRSAFSGTRIGRGCSATTTVAGERQPR</sequence>
<reference evidence="1 2" key="1">
    <citation type="journal article" date="2020" name="Microorganisms">
        <title>Osmotic Adaptation and Compatible Solute Biosynthesis of Phototrophic Bacteria as Revealed from Genome Analyses.</title>
        <authorList>
            <person name="Imhoff J.F."/>
            <person name="Rahn T."/>
            <person name="Kunzel S."/>
            <person name="Keller A."/>
            <person name="Neulinger S.C."/>
        </authorList>
    </citation>
    <scope>NUCLEOTIDE SEQUENCE [LARGE SCALE GENOMIC DNA]</scope>
    <source>
        <strain evidence="1 2">DSM 9895</strain>
    </source>
</reference>
<dbReference type="RefSeq" id="WP_200342831.1">
    <property type="nucleotide sequence ID" value="NZ_NRRL01000097.1"/>
</dbReference>
<gene>
    <name evidence="1" type="ORF">CKO28_20805</name>
</gene>
<dbReference type="Proteomes" id="UP001296873">
    <property type="component" value="Unassembled WGS sequence"/>
</dbReference>
<evidence type="ECO:0000313" key="2">
    <source>
        <dbReference type="Proteomes" id="UP001296873"/>
    </source>
</evidence>
<accession>A0ABS1DJT8</accession>
<protein>
    <submittedName>
        <fullName evidence="1">Uncharacterized protein</fullName>
    </submittedName>
</protein>
<keyword evidence="2" id="KW-1185">Reference proteome</keyword>
<comment type="caution">
    <text evidence="1">The sequence shown here is derived from an EMBL/GenBank/DDBJ whole genome shotgun (WGS) entry which is preliminary data.</text>
</comment>
<name>A0ABS1DJT8_9PROT</name>
<dbReference type="EMBL" id="NRRL01000097">
    <property type="protein sequence ID" value="MBK1670469.1"/>
    <property type="molecule type" value="Genomic_DNA"/>
</dbReference>